<organism evidence="2 3">
    <name type="scientific">Salimicrobium flavidum</name>
    <dbReference type="NCBI Taxonomy" id="570947"/>
    <lineage>
        <taxon>Bacteria</taxon>
        <taxon>Bacillati</taxon>
        <taxon>Bacillota</taxon>
        <taxon>Bacilli</taxon>
        <taxon>Bacillales</taxon>
        <taxon>Bacillaceae</taxon>
        <taxon>Salimicrobium</taxon>
    </lineage>
</organism>
<dbReference type="AlphaFoldDB" id="A0A1N7J2B3"/>
<evidence type="ECO:0000259" key="1">
    <source>
        <dbReference type="Pfam" id="PF06527"/>
    </source>
</evidence>
<dbReference type="RefSeq" id="WP_076557831.1">
    <property type="nucleotide sequence ID" value="NZ_FTOC01000003.1"/>
</dbReference>
<keyword evidence="3" id="KW-1185">Reference proteome</keyword>
<gene>
    <name evidence="2" type="ORF">SAMN05421687_103241</name>
</gene>
<dbReference type="InterPro" id="IPR009492">
    <property type="entry name" value="TniQ"/>
</dbReference>
<dbReference type="EMBL" id="FTOC01000003">
    <property type="protein sequence ID" value="SIS43498.1"/>
    <property type="molecule type" value="Genomic_DNA"/>
</dbReference>
<protein>
    <submittedName>
        <fullName evidence="2">TniQ protein</fullName>
    </submittedName>
</protein>
<feature type="domain" description="TniQ" evidence="1">
    <location>
        <begin position="20"/>
        <end position="158"/>
    </location>
</feature>
<dbReference type="Proteomes" id="UP000187608">
    <property type="component" value="Unassembled WGS sequence"/>
</dbReference>
<evidence type="ECO:0000313" key="3">
    <source>
        <dbReference type="Proteomes" id="UP000187608"/>
    </source>
</evidence>
<reference evidence="3" key="1">
    <citation type="submission" date="2017-01" db="EMBL/GenBank/DDBJ databases">
        <authorList>
            <person name="Varghese N."/>
            <person name="Submissions S."/>
        </authorList>
    </citation>
    <scope>NUCLEOTIDE SEQUENCE [LARGE SCALE GENOMIC DNA]</scope>
    <source>
        <strain evidence="3">DSM 23127</strain>
    </source>
</reference>
<evidence type="ECO:0000313" key="2">
    <source>
        <dbReference type="EMBL" id="SIS43498.1"/>
    </source>
</evidence>
<dbReference type="OrthoDB" id="7029747at2"/>
<sequence length="435" mass="51590">MYIYRKRTVIYNLPPFNEDLLTRESLASYLIRLSNEHHLTVNDMLRNVLEIEFNNSSIVDKKIKLPKYIYENSEAINGFGKYARELVIALNELSSREGLNKLTFLNWKKLIPSRNLLDKKFKYCPDCLKEWNNENKLYYPLIWGLKLVEVCVNHQRKLISYCLNCNEQITFLRGKMVMGKCSKCFNLFFEGNYYQIKEKIDDFQEYVSENLKYLLSLEENHINSYRDNFIANLNWIRTEYFNEELGKMSESLQLPKTTLYEYLTGEQFPSLKRLMHVGYCLDIPTKSLLEKEGKLTKEMVKVREVLYADKKIAKRHSLDEGKIEEKLRIFLNTQVPFSLVDVAGEVGRDRKLLYNHFPILSKKISNNFLEYSKNKTSERRNKIKLEIEKAFQEMVQAGIYPSRRKIEKEVESSIGAKGVLREKELQNYWLQLKRS</sequence>
<dbReference type="STRING" id="570947.SAMN05421687_103241"/>
<accession>A0A1N7J2B3</accession>
<proteinExistence type="predicted"/>
<dbReference type="Pfam" id="PF06527">
    <property type="entry name" value="TniQ"/>
    <property type="match status" value="1"/>
</dbReference>
<name>A0A1N7J2B3_9BACI</name>